<accession>A0AAE0ALX1</accession>
<proteinExistence type="predicted"/>
<organism evidence="1 2">
    <name type="scientific">Dipteronia sinensis</name>
    <dbReference type="NCBI Taxonomy" id="43782"/>
    <lineage>
        <taxon>Eukaryota</taxon>
        <taxon>Viridiplantae</taxon>
        <taxon>Streptophyta</taxon>
        <taxon>Embryophyta</taxon>
        <taxon>Tracheophyta</taxon>
        <taxon>Spermatophyta</taxon>
        <taxon>Magnoliopsida</taxon>
        <taxon>eudicotyledons</taxon>
        <taxon>Gunneridae</taxon>
        <taxon>Pentapetalae</taxon>
        <taxon>rosids</taxon>
        <taxon>malvids</taxon>
        <taxon>Sapindales</taxon>
        <taxon>Sapindaceae</taxon>
        <taxon>Hippocastanoideae</taxon>
        <taxon>Acereae</taxon>
        <taxon>Dipteronia</taxon>
    </lineage>
</organism>
<name>A0AAE0ALX1_9ROSI</name>
<keyword evidence="2" id="KW-1185">Reference proteome</keyword>
<dbReference type="PANTHER" id="PTHR37238">
    <property type="entry name" value="OS05G0532500 PROTEIN"/>
    <property type="match status" value="1"/>
</dbReference>
<reference evidence="1" key="1">
    <citation type="journal article" date="2023" name="Plant J.">
        <title>Genome sequences and population genomics provide insights into the demographic history, inbreeding, and mutation load of two 'living fossil' tree species of Dipteronia.</title>
        <authorList>
            <person name="Feng Y."/>
            <person name="Comes H.P."/>
            <person name="Chen J."/>
            <person name="Zhu S."/>
            <person name="Lu R."/>
            <person name="Zhang X."/>
            <person name="Li P."/>
            <person name="Qiu J."/>
            <person name="Olsen K.M."/>
            <person name="Qiu Y."/>
        </authorList>
    </citation>
    <scope>NUCLEOTIDE SEQUENCE</scope>
    <source>
        <strain evidence="1">NBL</strain>
    </source>
</reference>
<evidence type="ECO:0000313" key="2">
    <source>
        <dbReference type="Proteomes" id="UP001281410"/>
    </source>
</evidence>
<dbReference type="EMBL" id="JANJYJ010000004">
    <property type="protein sequence ID" value="KAK3219975.1"/>
    <property type="molecule type" value="Genomic_DNA"/>
</dbReference>
<evidence type="ECO:0000313" key="1">
    <source>
        <dbReference type="EMBL" id="KAK3219975.1"/>
    </source>
</evidence>
<dbReference type="PANTHER" id="PTHR37238:SF1">
    <property type="entry name" value="OS05G0532500 PROTEIN"/>
    <property type="match status" value="1"/>
</dbReference>
<comment type="caution">
    <text evidence="1">The sequence shown here is derived from an EMBL/GenBank/DDBJ whole genome shotgun (WGS) entry which is preliminary data.</text>
</comment>
<sequence>MQTNPSPLNEKENIVQTGCHQIYTSCHPEPVRTNLAFIESTPLCKESESTFKKGQRPGENTLKKELWTRFDAASTYGIRYDASAYQKTAVKKGFLDMLEEASFDEEDSVLDGLR</sequence>
<dbReference type="AlphaFoldDB" id="A0AAE0ALX1"/>
<protein>
    <submittedName>
        <fullName evidence="1">Uncharacterized protein</fullName>
    </submittedName>
</protein>
<gene>
    <name evidence="1" type="ORF">Dsin_013945</name>
</gene>
<dbReference type="Proteomes" id="UP001281410">
    <property type="component" value="Unassembled WGS sequence"/>
</dbReference>